<gene>
    <name evidence="1" type="ORF">RZN05_07535</name>
</gene>
<proteinExistence type="predicted"/>
<comment type="caution">
    <text evidence="1">The sequence shown here is derived from an EMBL/GenBank/DDBJ whole genome shotgun (WGS) entry which is preliminary data.</text>
</comment>
<organism evidence="1 2">
    <name type="scientific">Sphingomonas agrestis</name>
    <dbReference type="NCBI Taxonomy" id="3080540"/>
    <lineage>
        <taxon>Bacteria</taxon>
        <taxon>Pseudomonadati</taxon>
        <taxon>Pseudomonadota</taxon>
        <taxon>Alphaproteobacteria</taxon>
        <taxon>Sphingomonadales</taxon>
        <taxon>Sphingomonadaceae</taxon>
        <taxon>Sphingomonas</taxon>
    </lineage>
</organism>
<evidence type="ECO:0000313" key="2">
    <source>
        <dbReference type="Proteomes" id="UP001273531"/>
    </source>
</evidence>
<protein>
    <recommendedName>
        <fullName evidence="3">Apea-like HEPN domain-containing protein</fullName>
    </recommendedName>
</protein>
<dbReference type="RefSeq" id="WP_317225997.1">
    <property type="nucleotide sequence ID" value="NZ_JAWJEJ010000001.1"/>
</dbReference>
<evidence type="ECO:0000313" key="1">
    <source>
        <dbReference type="EMBL" id="MDV3456829.1"/>
    </source>
</evidence>
<keyword evidence="2" id="KW-1185">Reference proteome</keyword>
<name>A0ABU3Y603_9SPHN</name>
<evidence type="ECO:0008006" key="3">
    <source>
        <dbReference type="Google" id="ProtNLM"/>
    </source>
</evidence>
<reference evidence="1 2" key="1">
    <citation type="submission" date="2023-10" db="EMBL/GenBank/DDBJ databases">
        <title>Sphingomonas sp. HF-S4 16S ribosomal RNA gene Genome sequencing and assembly.</title>
        <authorList>
            <person name="Lee H."/>
        </authorList>
    </citation>
    <scope>NUCLEOTIDE SEQUENCE [LARGE SCALE GENOMIC DNA]</scope>
    <source>
        <strain evidence="1 2">HF-S4</strain>
    </source>
</reference>
<dbReference type="Proteomes" id="UP001273531">
    <property type="component" value="Unassembled WGS sequence"/>
</dbReference>
<dbReference type="EMBL" id="JAWJEJ010000001">
    <property type="protein sequence ID" value="MDV3456829.1"/>
    <property type="molecule type" value="Genomic_DNA"/>
</dbReference>
<accession>A0ABU3Y603</accession>
<sequence length="251" mass="27547">MAEDGSPNLASMAVVQVPEGGIFEHRCNRGHQTFTVVQNTKFELLADMAIRALVEEDYRGAISNFAASLERLYDFFTTATLRKHGVKAAATDKGRKSLRLSERQLGAFVTAYMFEVGEAPDLLDQKLVKLRNDVVHGGKLAGRPDAIKFGKAVCACAAPVLARLDSEPYQDIVQDLTAELMRSRRGEVANSQYPIGTGAVVTLFSPRSGPRQVDLEREIAEYARRPDLKQMVEQARAFGAFLEKNDGPSAT</sequence>